<gene>
    <name evidence="1" type="ORF">OFUS_LOCUS5255</name>
</gene>
<dbReference type="AlphaFoldDB" id="A0A8J1TIV9"/>
<evidence type="ECO:0000313" key="1">
    <source>
        <dbReference type="EMBL" id="CAH1778322.1"/>
    </source>
</evidence>
<dbReference type="EMBL" id="CAIIXF020000002">
    <property type="protein sequence ID" value="CAH1778322.1"/>
    <property type="molecule type" value="Genomic_DNA"/>
</dbReference>
<accession>A0A8J1TIV9</accession>
<keyword evidence="2" id="KW-1185">Reference proteome</keyword>
<name>A0A8J1TIV9_OWEFU</name>
<organism evidence="1 2">
    <name type="scientific">Owenia fusiformis</name>
    <name type="common">Polychaete worm</name>
    <dbReference type="NCBI Taxonomy" id="6347"/>
    <lineage>
        <taxon>Eukaryota</taxon>
        <taxon>Metazoa</taxon>
        <taxon>Spiralia</taxon>
        <taxon>Lophotrochozoa</taxon>
        <taxon>Annelida</taxon>
        <taxon>Polychaeta</taxon>
        <taxon>Sedentaria</taxon>
        <taxon>Canalipalpata</taxon>
        <taxon>Sabellida</taxon>
        <taxon>Oweniida</taxon>
        <taxon>Oweniidae</taxon>
        <taxon>Owenia</taxon>
    </lineage>
</organism>
<evidence type="ECO:0000313" key="2">
    <source>
        <dbReference type="Proteomes" id="UP000749559"/>
    </source>
</evidence>
<sequence>MNPPIVRFRGMNMVFYSVVGFVYILCTIVTGAAENTDIESIDELNDAIAQGPNRKIGFLSMANYNAVRTVLHASVEPVLFQSKDALVSSVLSGSLVAGLMRGVVADHHAKDLHTFSSGLISTSAMFMTPDVSADMPHGAPPYRSSRDLALAINAAIVRVQNKGSDQEARLKNMPFEFLSVHTCKSDNYALFPPPNKNNATGLLKTILETRVFKLGAFGPFHWGDNDGNYLVNPPTGFYPDLMSAIFEEFKNLSGPDGVKYGDDITLERIWSKMSNFQNLFDGVSYITEPYFVIDATYSGTDEPCVNSTDCRPALLPEGKEQCNTYKNSTGHLVTHPDSGEPKRRCEHPERSRIDFFRFSCFTLGSASTFFTKRSSAASTVAPSGGLPGGIVAAIVICVLLLLIAVFAVLFLVYRERRGSPVFTKLSEE</sequence>
<proteinExistence type="predicted"/>
<protein>
    <submittedName>
        <fullName evidence="1">Uncharacterized protein</fullName>
    </submittedName>
</protein>
<dbReference type="OrthoDB" id="10251371at2759"/>
<reference evidence="1" key="1">
    <citation type="submission" date="2022-03" db="EMBL/GenBank/DDBJ databases">
        <authorList>
            <person name="Martin C."/>
        </authorList>
    </citation>
    <scope>NUCLEOTIDE SEQUENCE</scope>
</reference>
<dbReference type="Proteomes" id="UP000749559">
    <property type="component" value="Unassembled WGS sequence"/>
</dbReference>
<comment type="caution">
    <text evidence="1">The sequence shown here is derived from an EMBL/GenBank/DDBJ whole genome shotgun (WGS) entry which is preliminary data.</text>
</comment>